<organism evidence="4 5">
    <name type="scientific">Allohahella marinimesophila</name>
    <dbReference type="NCBI Taxonomy" id="1054972"/>
    <lineage>
        <taxon>Bacteria</taxon>
        <taxon>Pseudomonadati</taxon>
        <taxon>Pseudomonadota</taxon>
        <taxon>Gammaproteobacteria</taxon>
        <taxon>Oceanospirillales</taxon>
        <taxon>Hahellaceae</taxon>
        <taxon>Allohahella</taxon>
    </lineage>
</organism>
<dbReference type="EMBL" id="BAABBO010000001">
    <property type="protein sequence ID" value="GAA3948654.1"/>
    <property type="molecule type" value="Genomic_DNA"/>
</dbReference>
<evidence type="ECO:0000256" key="3">
    <source>
        <dbReference type="SAM" id="Phobius"/>
    </source>
</evidence>
<protein>
    <recommendedName>
        <fullName evidence="6">ATPase</fullName>
    </recommendedName>
</protein>
<dbReference type="RefSeq" id="WP_344802906.1">
    <property type="nucleotide sequence ID" value="NZ_BAABBO010000001.1"/>
</dbReference>
<keyword evidence="3" id="KW-0812">Transmembrane</keyword>
<evidence type="ECO:0000256" key="1">
    <source>
        <dbReference type="SAM" id="Coils"/>
    </source>
</evidence>
<keyword evidence="5" id="KW-1185">Reference proteome</keyword>
<feature type="compositionally biased region" description="Basic and acidic residues" evidence="2">
    <location>
        <begin position="1"/>
        <end position="15"/>
    </location>
</feature>
<keyword evidence="1" id="KW-0175">Coiled coil</keyword>
<gene>
    <name evidence="4" type="ORF">GCM10022278_04830</name>
</gene>
<evidence type="ECO:0000313" key="5">
    <source>
        <dbReference type="Proteomes" id="UP001501337"/>
    </source>
</evidence>
<reference evidence="5" key="1">
    <citation type="journal article" date="2019" name="Int. J. Syst. Evol. Microbiol.">
        <title>The Global Catalogue of Microorganisms (GCM) 10K type strain sequencing project: providing services to taxonomists for standard genome sequencing and annotation.</title>
        <authorList>
            <consortium name="The Broad Institute Genomics Platform"/>
            <consortium name="The Broad Institute Genome Sequencing Center for Infectious Disease"/>
            <person name="Wu L."/>
            <person name="Ma J."/>
        </authorList>
    </citation>
    <scope>NUCLEOTIDE SEQUENCE [LARGE SCALE GENOMIC DNA]</scope>
    <source>
        <strain evidence="5">JCM 17555</strain>
    </source>
</reference>
<feature type="coiled-coil region" evidence="1">
    <location>
        <begin position="240"/>
        <end position="281"/>
    </location>
</feature>
<keyword evidence="3" id="KW-1133">Transmembrane helix</keyword>
<accession>A0ABP7NJJ5</accession>
<sequence>MEPLKPDFDELDRPGAGRGKPAPSGQRGASDRHDAGDSAMRAGRDNYGASASRGSAYTGGGGSAPPAKSSGSTWLLWLLLLALAGAGAYVLYLQQQVVDNLQNELTTAQTLADESQKLAGELEGQLSQTDATLAQSGNEMARALKKMDAQLRKLEKSTAASTAAASDKLAQIEKTNAILVQKQVALDAQLATATKTIAQHTTSLGTLSQMSEDILAEQNALSTTTAALETRLGKIDDAVAQMAEQAGEAAQERVAALNSNVEKLEKGLSQLQSTVAQHGDQIVEARKLAQSASRAASREAVSPDTVKSLQQQVDSIDATRQQLVQRFVAVDRRLNELSLQLNVLSSQ</sequence>
<keyword evidence="3" id="KW-0472">Membrane</keyword>
<evidence type="ECO:0008006" key="6">
    <source>
        <dbReference type="Google" id="ProtNLM"/>
    </source>
</evidence>
<feature type="region of interest" description="Disordered" evidence="2">
    <location>
        <begin position="1"/>
        <end position="65"/>
    </location>
</feature>
<dbReference type="Proteomes" id="UP001501337">
    <property type="component" value="Unassembled WGS sequence"/>
</dbReference>
<evidence type="ECO:0000313" key="4">
    <source>
        <dbReference type="EMBL" id="GAA3948654.1"/>
    </source>
</evidence>
<feature type="transmembrane region" description="Helical" evidence="3">
    <location>
        <begin position="74"/>
        <end position="93"/>
    </location>
</feature>
<proteinExistence type="predicted"/>
<name>A0ABP7NJJ5_9GAMM</name>
<evidence type="ECO:0000256" key="2">
    <source>
        <dbReference type="SAM" id="MobiDB-lite"/>
    </source>
</evidence>
<comment type="caution">
    <text evidence="4">The sequence shown here is derived from an EMBL/GenBank/DDBJ whole genome shotgun (WGS) entry which is preliminary data.</text>
</comment>